<dbReference type="EMBL" id="BTCL01000022">
    <property type="protein sequence ID" value="GMK47804.1"/>
    <property type="molecule type" value="Genomic_DNA"/>
</dbReference>
<protein>
    <submittedName>
        <fullName evidence="1">Uncharacterized protein</fullName>
    </submittedName>
</protein>
<name>A0ABQ6NV02_9BACL</name>
<gene>
    <name evidence="1" type="ORF">PghCCS26_49340</name>
</gene>
<organism evidence="1 2">
    <name type="scientific">Paenibacillus glycanilyticus</name>
    <dbReference type="NCBI Taxonomy" id="126569"/>
    <lineage>
        <taxon>Bacteria</taxon>
        <taxon>Bacillati</taxon>
        <taxon>Bacillota</taxon>
        <taxon>Bacilli</taxon>
        <taxon>Bacillales</taxon>
        <taxon>Paenibacillaceae</taxon>
        <taxon>Paenibacillus</taxon>
    </lineage>
</organism>
<accession>A0ABQ6NV02</accession>
<dbReference type="Proteomes" id="UP001285921">
    <property type="component" value="Unassembled WGS sequence"/>
</dbReference>
<reference evidence="1 2" key="1">
    <citation type="submission" date="2023-05" db="EMBL/GenBank/DDBJ databases">
        <title>Draft genome of Paenibacillus sp. CCS26.</title>
        <authorList>
            <person name="Akita H."/>
            <person name="Shinto Y."/>
            <person name="Kimura Z."/>
        </authorList>
    </citation>
    <scope>NUCLEOTIDE SEQUENCE [LARGE SCALE GENOMIC DNA]</scope>
    <source>
        <strain evidence="1 2">CCS26</strain>
    </source>
</reference>
<sequence>MKVRSLYYGTIPTMDMKWDAFLKLENDMYLQIIVGDKPVDACDHFLLKWKELGGDSITEEVTKIINGEQEPNRLINLTYLNIYLVLI</sequence>
<comment type="caution">
    <text evidence="1">The sequence shown here is derived from an EMBL/GenBank/DDBJ whole genome shotgun (WGS) entry which is preliminary data.</text>
</comment>
<evidence type="ECO:0000313" key="2">
    <source>
        <dbReference type="Proteomes" id="UP001285921"/>
    </source>
</evidence>
<evidence type="ECO:0000313" key="1">
    <source>
        <dbReference type="EMBL" id="GMK47804.1"/>
    </source>
</evidence>
<keyword evidence="2" id="KW-1185">Reference proteome</keyword>
<proteinExistence type="predicted"/>